<protein>
    <submittedName>
        <fullName evidence="1">Phytanoyl-CoA dioxygenase</fullName>
    </submittedName>
</protein>
<dbReference type="AlphaFoldDB" id="A0A211ZTD0"/>
<dbReference type="SUPFAM" id="SSF51197">
    <property type="entry name" value="Clavaminate synthase-like"/>
    <property type="match status" value="1"/>
</dbReference>
<dbReference type="Gene3D" id="2.60.120.620">
    <property type="entry name" value="q2cbj1_9rhob like domain"/>
    <property type="match status" value="1"/>
</dbReference>
<comment type="caution">
    <text evidence="1">The sequence shown here is derived from an EMBL/GenBank/DDBJ whole genome shotgun (WGS) entry which is preliminary data.</text>
</comment>
<dbReference type="RefSeq" id="WP_088149603.1">
    <property type="nucleotide sequence ID" value="NZ_NHON01000004.1"/>
</dbReference>
<keyword evidence="1" id="KW-0223">Dioxygenase</keyword>
<keyword evidence="1" id="KW-0560">Oxidoreductase</keyword>
<dbReference type="STRING" id="1122125.GCA_000423185_02619"/>
<accession>A0A211ZTD0</accession>
<dbReference type="Proteomes" id="UP000196655">
    <property type="component" value="Unassembled WGS sequence"/>
</dbReference>
<dbReference type="GO" id="GO:0051213">
    <property type="term" value="F:dioxygenase activity"/>
    <property type="evidence" value="ECO:0007669"/>
    <property type="project" value="UniProtKB-KW"/>
</dbReference>
<reference evidence="2" key="1">
    <citation type="submission" date="2017-05" db="EMBL/GenBank/DDBJ databases">
        <authorList>
            <person name="Macchi M."/>
            <person name="Festa S."/>
            <person name="Coppotelli B.M."/>
            <person name="Morelli I.S."/>
        </authorList>
    </citation>
    <scope>NUCLEOTIDE SEQUENCE [LARGE SCALE GENOMIC DNA]</scope>
    <source>
        <strain evidence="2">I</strain>
    </source>
</reference>
<proteinExistence type="predicted"/>
<evidence type="ECO:0000313" key="2">
    <source>
        <dbReference type="Proteomes" id="UP000196655"/>
    </source>
</evidence>
<gene>
    <name evidence="1" type="ORF">BWR60_03390</name>
</gene>
<sequence length="268" mass="29622">MTIDNPGAALSEAQVRHFIRDGFVRIDGAFSRELAEAGRAILWRDLPCDPDDPTTWTQPVVRLGWYGQEPFRQAANTPVLHAAIDRLVGKGRWQRRADLGTFPVRFPARAAPKDDGWHVDVSFPDDSSDPNERRDFSSWRVNVGSRGRALLTLFLFSDIGPLDAPTRLRVGSHLDMARFLEPAGEAGLASPDVRRIGAGRPEALATGPAGTVYLCHPFMIHAAQRHRGTRPRFLAQPSFGLAEPYRLERPDGAYSPVETAIRQALGRG</sequence>
<dbReference type="EMBL" id="NHON01000004">
    <property type="protein sequence ID" value="OWJ68464.1"/>
    <property type="molecule type" value="Genomic_DNA"/>
</dbReference>
<organism evidence="1 2">
    <name type="scientific">Inquilinus limosus</name>
    <dbReference type="NCBI Taxonomy" id="171674"/>
    <lineage>
        <taxon>Bacteria</taxon>
        <taxon>Pseudomonadati</taxon>
        <taxon>Pseudomonadota</taxon>
        <taxon>Alphaproteobacteria</taxon>
        <taxon>Rhodospirillales</taxon>
        <taxon>Rhodospirillaceae</taxon>
        <taxon>Inquilinus</taxon>
    </lineage>
</organism>
<evidence type="ECO:0000313" key="1">
    <source>
        <dbReference type="EMBL" id="OWJ68464.1"/>
    </source>
</evidence>
<dbReference type="OrthoDB" id="9798771at2"/>
<name>A0A211ZTD0_9PROT</name>
<keyword evidence="2" id="KW-1185">Reference proteome</keyword>